<keyword evidence="11" id="KW-1185">Reference proteome</keyword>
<evidence type="ECO:0000256" key="6">
    <source>
        <dbReference type="ARBA" id="ARBA00023088"/>
    </source>
</evidence>
<dbReference type="Pfam" id="PF05737">
    <property type="entry name" value="Collagen_bind"/>
    <property type="match status" value="5"/>
</dbReference>
<keyword evidence="5" id="KW-0732">Signal</keyword>
<dbReference type="PANTHER" id="PTHR36108:SF13">
    <property type="entry name" value="COLOSSIN-B-RELATED"/>
    <property type="match status" value="1"/>
</dbReference>
<sequence length="1510" mass="167597">MKKFRRPLFLFLAIILMLNIVLPSSITRAEGETEDAIVTQESVTDDVYGKNALLGTGIEITENLITGVKIYNQQPIVENDGTIIVQGKEIQDVRPKPSDEVAIIYDWSLPNDRHTYDDGSTYTFYLPEEFAIPYELKGDLTGGVGKYVVTEDRQVIFTFNDQIRGQQLQGQFYVWLSFDQSKLGESLKHKIEFSSVGQQDITVNFANTADSKLKKTGAANKKNFNSDEIEWTIEFNQGEQEIKGAQLTDNLGDGLEIKGDITITVMEVLLNGDLKPTNNVRTETAFPINLGDTNKAYRVTYKTSVEAPTEGPFKKRPFTNTATLTGNDGYSKSIPSSVEISFNEPLNKKVGNTDIINTSPGSKWIVDWSIEYNYNQQKISQPIIKDTFGPSNGVHLNLVNDKVNVYKVDIDDNGNATRDALINEKEYDLKILKDASGFETGFTLEFNNEITEAYVIEYQTEITERIYSGQDVNNSVTFGTITKSDHKWLNERIFKKNVIREDFNKKEIEWELVLNEDKFDMSEIKIQDDYAGRHMELLKDSIKVNQLKLEDSAFELEPGNYSEGFTLKLKNGETINDTVTITYVTSFDPKAGKPAEGLYKNIATLSWEDINGQKSLVREDSVQPQDYTNNNGRKTGEYKAKDKAITWTVIANYNLFDVKDAIITDSLKGDQTYIDGSFEVNKLTLNTENNQVGLGDPVTNYELKLADDRKSFELKLGDIGEVAYQIKYKTSLNGDFNIKGEYSNNAALFDGSQELFSQEGKVTPKHGGELLYKTGAQVSKSDRALWTVTMNPSQSYIPVGSELTDTLSDNQILLADSLKLYETNLPENNSGNIQKGSQLNKDGNNDNDFFKLEAEGNTITLTFKKELKTAYILEYESFINTDTGQRLKNKAEFSGISISFIGEGNEEGIKVSLAGAGGGASTGSGKLKVLKVDDLNHPIKDVVFQLWNASNTTLLETLITDEKGEASTVRNYRLNSTDGLPYILKEVSTPSGYIKDTEYAAGKTIYFKDSDEPFKVINEIIRQGFELTKVDLADSSKTLKGAKFVLNQITSTFPNGTPIDILETDDSGKIAKGDLEPGRYQLVETKAPEFYKLDSTPITFDIVENQTAIKVLEKTNEWGSNAKLIVTKVNAKDQSAIEGVEFELRDSSDTLVGQGVTDKDGLIVFENLKYGNYTLVETKADGFVIEQAKTAVSIIQPETNQTIVNKENDRSVKLTKYDSGKNLKLQGAVFELWEQSILFDQEGNYLYQKVADIDESKLTTDKNGELFLDDLKPNKYQFIEVKAPAGYLLDKTPVPFEITDKQTETVFVEKTNNRIPSTGGGNGGGGGGGTPSVDPNPTPKPPVDPDKEVGPGENPDPTQPEGPKPGTEEPKPEPEKTTKPTDKVPATNKTPIKGKVEVPKNSTPKISEKPKNGKVTVDSKGNWVYTPDKGYVGHDSFKIKVTDALGNEVEYEVDVDVLPSADGTSTKGNSGKMLPKTGESSLLPIQLTGLALIALGIFLYFLRRKQLQHK</sequence>
<gene>
    <name evidence="10" type="ORF">EI981_02330</name>
</gene>
<keyword evidence="4" id="KW-0964">Secreted</keyword>
<dbReference type="InterPro" id="IPR041033">
    <property type="entry name" value="SpaA_PFL_dom_1"/>
</dbReference>
<evidence type="ECO:0000256" key="2">
    <source>
        <dbReference type="ARBA" id="ARBA00007257"/>
    </source>
</evidence>
<evidence type="ECO:0000313" key="11">
    <source>
        <dbReference type="Proteomes" id="UP000270678"/>
    </source>
</evidence>
<evidence type="ECO:0000256" key="5">
    <source>
        <dbReference type="ARBA" id="ARBA00022729"/>
    </source>
</evidence>
<dbReference type="PROSITE" id="PS50847">
    <property type="entry name" value="GRAM_POS_ANCHORING"/>
    <property type="match status" value="1"/>
</dbReference>
<evidence type="ECO:0000256" key="1">
    <source>
        <dbReference type="ARBA" id="ARBA00004168"/>
    </source>
</evidence>
<dbReference type="Gene3D" id="2.60.40.3440">
    <property type="match status" value="1"/>
</dbReference>
<evidence type="ECO:0000256" key="8">
    <source>
        <dbReference type="SAM" id="Phobius"/>
    </source>
</evidence>
<keyword evidence="6" id="KW-0572">Peptidoglycan-anchor</keyword>
<keyword evidence="8" id="KW-1133">Transmembrane helix</keyword>
<dbReference type="NCBIfam" id="TIGR01167">
    <property type="entry name" value="LPXTG_anchor"/>
    <property type="match status" value="1"/>
</dbReference>
<protein>
    <submittedName>
        <fullName evidence="10">LPXTG cell wall anchor domain-containing protein</fullName>
    </submittedName>
</protein>
<keyword evidence="3" id="KW-0134">Cell wall</keyword>
<name>A0A3Q9I9N2_9BACL</name>
<dbReference type="GO" id="GO:0005518">
    <property type="term" value="F:collagen binding"/>
    <property type="evidence" value="ECO:0007669"/>
    <property type="project" value="InterPro"/>
</dbReference>
<dbReference type="InterPro" id="IPR008966">
    <property type="entry name" value="Adhesion_dom_sf"/>
</dbReference>
<dbReference type="InterPro" id="IPR008456">
    <property type="entry name" value="Collagen-bd_dom"/>
</dbReference>
<evidence type="ECO:0000313" key="10">
    <source>
        <dbReference type="EMBL" id="AZS13424.1"/>
    </source>
</evidence>
<dbReference type="RefSeq" id="WP_126995082.1">
    <property type="nucleotide sequence ID" value="NZ_CP034346.1"/>
</dbReference>
<evidence type="ECO:0000256" key="3">
    <source>
        <dbReference type="ARBA" id="ARBA00022512"/>
    </source>
</evidence>
<dbReference type="Proteomes" id="UP000270678">
    <property type="component" value="Chromosome"/>
</dbReference>
<feature type="transmembrane region" description="Helical" evidence="8">
    <location>
        <begin position="1482"/>
        <end position="1502"/>
    </location>
</feature>
<dbReference type="SUPFAM" id="SSF49478">
    <property type="entry name" value="Cna protein B-type domain"/>
    <property type="match status" value="1"/>
</dbReference>
<dbReference type="Gene3D" id="2.60.40.740">
    <property type="match status" value="5"/>
</dbReference>
<comment type="subcellular location">
    <subcellularLocation>
        <location evidence="1">Secreted</location>
        <location evidence="1">Cell wall</location>
        <topology evidence="1">Peptidoglycan-anchor</topology>
    </subcellularLocation>
</comment>
<dbReference type="SUPFAM" id="SSF49401">
    <property type="entry name" value="Bacterial adhesins"/>
    <property type="match status" value="6"/>
</dbReference>
<reference evidence="11" key="1">
    <citation type="submission" date="2018-12" db="EMBL/GenBank/DDBJ databases">
        <title>Complete genome sequence of Paenibacillus sp. MBLB1234.</title>
        <authorList>
            <person name="Nam Y.-D."/>
            <person name="Kang J."/>
            <person name="Chung W.-H."/>
            <person name="Park Y.S."/>
        </authorList>
    </citation>
    <scope>NUCLEOTIDE SEQUENCE [LARGE SCALE GENOMIC DNA]</scope>
    <source>
        <strain evidence="11">MBLB1234</strain>
    </source>
</reference>
<dbReference type="KEGG" id="plut:EI981_02330"/>
<dbReference type="OrthoDB" id="2056845at2"/>
<feature type="compositionally biased region" description="Gly residues" evidence="7">
    <location>
        <begin position="1318"/>
        <end position="1330"/>
    </location>
</feature>
<accession>A0A3Q9I9N2</accession>
<dbReference type="Pfam" id="PF17963">
    <property type="entry name" value="Big_9"/>
    <property type="match status" value="1"/>
</dbReference>
<proteinExistence type="inferred from homology"/>
<feature type="compositionally biased region" description="Basic and acidic residues" evidence="7">
    <location>
        <begin position="1366"/>
        <end position="1382"/>
    </location>
</feature>
<keyword evidence="8" id="KW-0472">Membrane</keyword>
<comment type="similarity">
    <text evidence="2">Belongs to the serine-aspartate repeat-containing protein (SDr) family.</text>
</comment>
<dbReference type="EMBL" id="CP034346">
    <property type="protein sequence ID" value="AZS13424.1"/>
    <property type="molecule type" value="Genomic_DNA"/>
</dbReference>
<evidence type="ECO:0000259" key="9">
    <source>
        <dbReference type="PROSITE" id="PS50847"/>
    </source>
</evidence>
<dbReference type="InterPro" id="IPR019931">
    <property type="entry name" value="LPXTG_anchor"/>
</dbReference>
<evidence type="ECO:0000256" key="7">
    <source>
        <dbReference type="SAM" id="MobiDB-lite"/>
    </source>
</evidence>
<dbReference type="Pfam" id="PF17802">
    <property type="entry name" value="SpaA"/>
    <property type="match status" value="4"/>
</dbReference>
<dbReference type="PANTHER" id="PTHR36108">
    <property type="entry name" value="COLOSSIN-B-RELATED"/>
    <property type="match status" value="1"/>
</dbReference>
<dbReference type="InterPro" id="IPR013783">
    <property type="entry name" value="Ig-like_fold"/>
</dbReference>
<organism evidence="10 11">
    <name type="scientific">Paenibacillus lutimineralis</name>
    <dbReference type="NCBI Taxonomy" id="2707005"/>
    <lineage>
        <taxon>Bacteria</taxon>
        <taxon>Bacillati</taxon>
        <taxon>Bacillota</taxon>
        <taxon>Bacilli</taxon>
        <taxon>Bacillales</taxon>
        <taxon>Paenibacillaceae</taxon>
        <taxon>Paenibacillus</taxon>
    </lineage>
</organism>
<evidence type="ECO:0000256" key="4">
    <source>
        <dbReference type="ARBA" id="ARBA00022525"/>
    </source>
</evidence>
<feature type="region of interest" description="Disordered" evidence="7">
    <location>
        <begin position="1308"/>
        <end position="1414"/>
    </location>
</feature>
<dbReference type="Gene3D" id="2.60.40.10">
    <property type="entry name" value="Immunoglobulins"/>
    <property type="match status" value="4"/>
</dbReference>
<feature type="domain" description="Gram-positive cocci surface proteins LPxTG" evidence="9">
    <location>
        <begin position="1474"/>
        <end position="1510"/>
    </location>
</feature>
<keyword evidence="8" id="KW-0812">Transmembrane</keyword>